<dbReference type="NCBIfam" id="TIGR01783">
    <property type="entry name" value="TonB-siderophor"/>
    <property type="match status" value="1"/>
</dbReference>
<dbReference type="InterPro" id="IPR037066">
    <property type="entry name" value="Plug_dom_sf"/>
</dbReference>
<evidence type="ECO:0000256" key="13">
    <source>
        <dbReference type="SAM" id="SignalP"/>
    </source>
</evidence>
<dbReference type="InterPro" id="IPR000531">
    <property type="entry name" value="Beta-barrel_TonB"/>
</dbReference>
<feature type="domain" description="TonB-dependent receptor-like beta-barrel" evidence="14">
    <location>
        <begin position="243"/>
        <end position="693"/>
    </location>
</feature>
<comment type="subcellular location">
    <subcellularLocation>
        <location evidence="1 10">Cell outer membrane</location>
        <topology evidence="1 10">Multi-pass membrane protein</topology>
    </subcellularLocation>
</comment>
<dbReference type="AlphaFoldDB" id="A0A248LF27"/>
<evidence type="ECO:0000256" key="2">
    <source>
        <dbReference type="ARBA" id="ARBA00009810"/>
    </source>
</evidence>
<evidence type="ECO:0000256" key="11">
    <source>
        <dbReference type="RuleBase" id="RU003357"/>
    </source>
</evidence>
<dbReference type="GO" id="GO:0038023">
    <property type="term" value="F:signaling receptor activity"/>
    <property type="evidence" value="ECO:0007669"/>
    <property type="project" value="InterPro"/>
</dbReference>
<dbReference type="CDD" id="cd01347">
    <property type="entry name" value="ligand_gated_channel"/>
    <property type="match status" value="1"/>
</dbReference>
<reference evidence="17" key="1">
    <citation type="submission" date="2017-06" db="EMBL/GenBank/DDBJ databases">
        <title>Whole genome sequence of Laribacter hongkongensis LHGZ1.</title>
        <authorList>
            <person name="Chen D."/>
            <person name="Wu H."/>
            <person name="Chen J."/>
        </authorList>
    </citation>
    <scope>NUCLEOTIDE SEQUENCE [LARGE SCALE GENOMIC DNA]</scope>
    <source>
        <strain evidence="17">LHGZ1</strain>
    </source>
</reference>
<dbReference type="Proteomes" id="UP000197424">
    <property type="component" value="Chromosome"/>
</dbReference>
<keyword evidence="5 10" id="KW-0812">Transmembrane</keyword>
<proteinExistence type="inferred from homology"/>
<evidence type="ECO:0000256" key="1">
    <source>
        <dbReference type="ARBA" id="ARBA00004571"/>
    </source>
</evidence>
<gene>
    <name evidence="16" type="ORF">LHGZ1_0486</name>
</gene>
<organism evidence="16 17">
    <name type="scientific">Laribacter hongkongensis</name>
    <dbReference type="NCBI Taxonomy" id="168471"/>
    <lineage>
        <taxon>Bacteria</taxon>
        <taxon>Pseudomonadati</taxon>
        <taxon>Pseudomonadota</taxon>
        <taxon>Betaproteobacteria</taxon>
        <taxon>Neisseriales</taxon>
        <taxon>Aquaspirillaceae</taxon>
        <taxon>Laribacter</taxon>
    </lineage>
</organism>
<keyword evidence="9 10" id="KW-0998">Cell outer membrane</keyword>
<dbReference type="InterPro" id="IPR010105">
    <property type="entry name" value="TonB_sidphr_rcpt"/>
</dbReference>
<feature type="chain" id="PRO_5013055047" evidence="13">
    <location>
        <begin position="36"/>
        <end position="723"/>
    </location>
</feature>
<dbReference type="GO" id="GO:0009279">
    <property type="term" value="C:cell outer membrane"/>
    <property type="evidence" value="ECO:0007669"/>
    <property type="project" value="UniProtKB-SubCell"/>
</dbReference>
<name>A0A248LF27_9NEIS</name>
<evidence type="ECO:0000259" key="14">
    <source>
        <dbReference type="Pfam" id="PF00593"/>
    </source>
</evidence>
<dbReference type="GO" id="GO:0015891">
    <property type="term" value="P:siderophore transport"/>
    <property type="evidence" value="ECO:0007669"/>
    <property type="project" value="InterPro"/>
</dbReference>
<dbReference type="RefSeq" id="WP_088860029.1">
    <property type="nucleotide sequence ID" value="NZ_CP022115.1"/>
</dbReference>
<dbReference type="GO" id="GO:0015344">
    <property type="term" value="F:siderophore uptake transmembrane transporter activity"/>
    <property type="evidence" value="ECO:0007669"/>
    <property type="project" value="TreeGrafter"/>
</dbReference>
<evidence type="ECO:0000256" key="9">
    <source>
        <dbReference type="ARBA" id="ARBA00023237"/>
    </source>
</evidence>
<dbReference type="OrthoDB" id="9790771at2"/>
<evidence type="ECO:0000256" key="3">
    <source>
        <dbReference type="ARBA" id="ARBA00022448"/>
    </source>
</evidence>
<feature type="domain" description="TonB-dependent receptor plug" evidence="15">
    <location>
        <begin position="73"/>
        <end position="171"/>
    </location>
</feature>
<dbReference type="SUPFAM" id="SSF56935">
    <property type="entry name" value="Porins"/>
    <property type="match status" value="1"/>
</dbReference>
<evidence type="ECO:0000256" key="5">
    <source>
        <dbReference type="ARBA" id="ARBA00022692"/>
    </source>
</evidence>
<dbReference type="EMBL" id="CP022115">
    <property type="protein sequence ID" value="ASJ23317.1"/>
    <property type="molecule type" value="Genomic_DNA"/>
</dbReference>
<evidence type="ECO:0000313" key="17">
    <source>
        <dbReference type="Proteomes" id="UP000197424"/>
    </source>
</evidence>
<evidence type="ECO:0000256" key="8">
    <source>
        <dbReference type="ARBA" id="ARBA00023170"/>
    </source>
</evidence>
<dbReference type="InterPro" id="IPR039426">
    <property type="entry name" value="TonB-dep_rcpt-like"/>
</dbReference>
<keyword evidence="8 16" id="KW-0675">Receptor</keyword>
<feature type="signal peptide" evidence="13">
    <location>
        <begin position="1"/>
        <end position="35"/>
    </location>
</feature>
<evidence type="ECO:0000256" key="4">
    <source>
        <dbReference type="ARBA" id="ARBA00022452"/>
    </source>
</evidence>
<keyword evidence="4 10" id="KW-1134">Transmembrane beta strand</keyword>
<feature type="region of interest" description="Disordered" evidence="12">
    <location>
        <begin position="400"/>
        <end position="424"/>
    </location>
</feature>
<keyword evidence="7 10" id="KW-0472">Membrane</keyword>
<dbReference type="Gene3D" id="2.40.170.20">
    <property type="entry name" value="TonB-dependent receptor, beta-barrel domain"/>
    <property type="match status" value="1"/>
</dbReference>
<evidence type="ECO:0000256" key="12">
    <source>
        <dbReference type="SAM" id="MobiDB-lite"/>
    </source>
</evidence>
<evidence type="ECO:0000313" key="16">
    <source>
        <dbReference type="EMBL" id="ASJ23317.1"/>
    </source>
</evidence>
<dbReference type="InterPro" id="IPR012910">
    <property type="entry name" value="Plug_dom"/>
</dbReference>
<keyword evidence="13" id="KW-0732">Signal</keyword>
<evidence type="ECO:0000256" key="10">
    <source>
        <dbReference type="PROSITE-ProRule" id="PRU01360"/>
    </source>
</evidence>
<accession>A0A248LF27</accession>
<dbReference type="Gene3D" id="2.170.130.10">
    <property type="entry name" value="TonB-dependent receptor, plug domain"/>
    <property type="match status" value="1"/>
</dbReference>
<comment type="similarity">
    <text evidence="2 10 11">Belongs to the TonB-dependent receptor family.</text>
</comment>
<sequence length="723" mass="79939">MKFLKESPAIRSMARLPAHATVACALAGTPLLSLADTPAGDTVLAPVKVTGQRTDNPDYGSSLTSVGKMPMAQRDIPQSTTVITRQLMDDQQDTTLREALRNVSGLTINAGEGGASGDSFTLRGYSVATDLFLDGVRDAGQYSRDTFNYERVDILRGATSMLYGRGSTGGVINQVSKSAHLGDRSDLELSVGTDDYYRSTVDLNRQIGDNSAVRLNLMGQKSDSWRDGPEFNRFGVAPTFRWGIGTPTEVELSYFYLKENNVPDYGVPYNPVTKEPIDKPGTFYGLPDYDYEDTTTQIATATVKHRFSPTASIKNTLRYGQYERDLMPSAPRLNASGAPTDNTPMKLEHKTRLGELDIWSNQTDFNFKLFTGPLTHNILTGAEIGRETSDVTSWRHKSGANLTGGTVGNPDHNLRPSDPTPVITGQTEFTVDTLAVYLQDMIEFTPEWKLLLGARWDRFDGDYTRMNVSGTTPVTEHYTRKDSVLSYRIGPLWQPSESQSYYAAFGTSFNPSGEAYSLDPKGSNTPPEKNRNIEIGAKWDLLDGDLLLRTAVFRTEKTNERNTDTDASPDEYLLSGARRTDGVEFEIAGRLTANWQVFAGAAIMDPKITRAVGNDAFKVGQRPENAPKHTYNLWTTYKFAEGWKIGGGLNAVGRRWAQPTLSGANSLPGYIRWDGMIGYETRSWEAQLNVYNLTDTTWYEGLYRGHAVPGTARSARLTINFKL</sequence>
<evidence type="ECO:0000259" key="15">
    <source>
        <dbReference type="Pfam" id="PF07715"/>
    </source>
</evidence>
<dbReference type="PROSITE" id="PS52016">
    <property type="entry name" value="TONB_DEPENDENT_REC_3"/>
    <property type="match status" value="1"/>
</dbReference>
<keyword evidence="3 10" id="KW-0813">Transport</keyword>
<evidence type="ECO:0000256" key="6">
    <source>
        <dbReference type="ARBA" id="ARBA00023077"/>
    </source>
</evidence>
<evidence type="ECO:0000256" key="7">
    <source>
        <dbReference type="ARBA" id="ARBA00023136"/>
    </source>
</evidence>
<keyword evidence="6 11" id="KW-0798">TonB box</keyword>
<dbReference type="Pfam" id="PF07715">
    <property type="entry name" value="Plug"/>
    <property type="match status" value="1"/>
</dbReference>
<dbReference type="InterPro" id="IPR036942">
    <property type="entry name" value="Beta-barrel_TonB_sf"/>
</dbReference>
<dbReference type="PANTHER" id="PTHR32552:SF83">
    <property type="entry name" value="BLR3904 PROTEIN"/>
    <property type="match status" value="1"/>
</dbReference>
<dbReference type="PANTHER" id="PTHR32552">
    <property type="entry name" value="FERRICHROME IRON RECEPTOR-RELATED"/>
    <property type="match status" value="1"/>
</dbReference>
<dbReference type="Pfam" id="PF00593">
    <property type="entry name" value="TonB_dep_Rec_b-barrel"/>
    <property type="match status" value="1"/>
</dbReference>
<protein>
    <submittedName>
        <fullName evidence="16">TonB-denpendent receptor</fullName>
    </submittedName>
</protein>